<sequence>MFQMAQNRKIKHPARPQAQDSRVLWMVRMSCVAMDLTLADCSHRRTRTLVGYLGLGGLTVALLGSRSQEDAAFAAGGSATRAVNQKQELSGGLATPAVCLRGAGGAEARASEPGASSAAAVVCGAVVCAAAAARAGGRRTARRSNVLPLAALSERSERREPAATARDAVRSETSQMVTDVNPLDGPDGTYQVGIDFKNWLQSATEEIEVGNLRVEGKLPVWLRGSLVHAGPAKFEFGPDEFVDWVDGQAMLYRLRINADGECEYRNRWLNTWNHRMHKEKGRIAVRETCSRPSIDSIVDRFLYLFQPPNNENGNLHISQMVGSRPVSMSVGSAVVEFTLPDMETLGKVPWDDEMVDEGPLIFHSEPHIDKKTGEWYTSAIQLKIEGMGLKPEYVVFSVMPDAS</sequence>
<evidence type="ECO:0000256" key="6">
    <source>
        <dbReference type="SAM" id="MobiDB-lite"/>
    </source>
</evidence>
<feature type="non-terminal residue" evidence="7">
    <location>
        <position position="403"/>
    </location>
</feature>
<reference evidence="7" key="1">
    <citation type="submission" date="2021-02" db="EMBL/GenBank/DDBJ databases">
        <authorList>
            <person name="Dougan E. K."/>
            <person name="Rhodes N."/>
            <person name="Thang M."/>
            <person name="Chan C."/>
        </authorList>
    </citation>
    <scope>NUCLEOTIDE SEQUENCE</scope>
</reference>
<evidence type="ECO:0000313" key="7">
    <source>
        <dbReference type="EMBL" id="CAE8682662.1"/>
    </source>
</evidence>
<dbReference type="GO" id="GO:0046872">
    <property type="term" value="F:metal ion binding"/>
    <property type="evidence" value="ECO:0007669"/>
    <property type="project" value="UniProtKB-KW"/>
</dbReference>
<protein>
    <submittedName>
        <fullName evidence="7">Uncharacterized protein</fullName>
    </submittedName>
</protein>
<dbReference type="InterPro" id="IPR004294">
    <property type="entry name" value="Carotenoid_Oase"/>
</dbReference>
<comment type="cofactor">
    <cofactor evidence="1">
        <name>Fe(2+)</name>
        <dbReference type="ChEBI" id="CHEBI:29033"/>
    </cofactor>
</comment>
<keyword evidence="5" id="KW-0408">Iron</keyword>
<name>A0A813JNN5_POLGL</name>
<evidence type="ECO:0000313" key="8">
    <source>
        <dbReference type="Proteomes" id="UP000626109"/>
    </source>
</evidence>
<comment type="caution">
    <text evidence="7">The sequence shown here is derived from an EMBL/GenBank/DDBJ whole genome shotgun (WGS) entry which is preliminary data.</text>
</comment>
<keyword evidence="4" id="KW-0560">Oxidoreductase</keyword>
<feature type="region of interest" description="Disordered" evidence="6">
    <location>
        <begin position="153"/>
        <end position="184"/>
    </location>
</feature>
<dbReference type="GO" id="GO:0016121">
    <property type="term" value="P:carotene catabolic process"/>
    <property type="evidence" value="ECO:0007669"/>
    <property type="project" value="TreeGrafter"/>
</dbReference>
<keyword evidence="3" id="KW-0479">Metal-binding</keyword>
<evidence type="ECO:0000256" key="2">
    <source>
        <dbReference type="ARBA" id="ARBA00006787"/>
    </source>
</evidence>
<organism evidence="7 8">
    <name type="scientific">Polarella glacialis</name>
    <name type="common">Dinoflagellate</name>
    <dbReference type="NCBI Taxonomy" id="89957"/>
    <lineage>
        <taxon>Eukaryota</taxon>
        <taxon>Sar</taxon>
        <taxon>Alveolata</taxon>
        <taxon>Dinophyceae</taxon>
        <taxon>Suessiales</taxon>
        <taxon>Suessiaceae</taxon>
        <taxon>Polarella</taxon>
    </lineage>
</organism>
<comment type="similarity">
    <text evidence="2">Belongs to the carotenoid oxygenase family.</text>
</comment>
<evidence type="ECO:0000256" key="3">
    <source>
        <dbReference type="ARBA" id="ARBA00022723"/>
    </source>
</evidence>
<dbReference type="AlphaFoldDB" id="A0A813JNN5"/>
<accession>A0A813JNN5</accession>
<evidence type="ECO:0000256" key="5">
    <source>
        <dbReference type="ARBA" id="ARBA00023004"/>
    </source>
</evidence>
<dbReference type="PANTHER" id="PTHR10543">
    <property type="entry name" value="BETA-CAROTENE DIOXYGENASE"/>
    <property type="match status" value="1"/>
</dbReference>
<gene>
    <name evidence="7" type="ORF">PGLA2088_LOCUS23053</name>
</gene>
<dbReference type="PANTHER" id="PTHR10543:SF24">
    <property type="entry name" value="CAROTENOID ISOMEROOXYGENASE"/>
    <property type="match status" value="1"/>
</dbReference>
<dbReference type="Proteomes" id="UP000626109">
    <property type="component" value="Unassembled WGS sequence"/>
</dbReference>
<dbReference type="GO" id="GO:0010436">
    <property type="term" value="F:carotenoid dioxygenase activity"/>
    <property type="evidence" value="ECO:0007669"/>
    <property type="project" value="TreeGrafter"/>
</dbReference>
<dbReference type="EMBL" id="CAJNNW010026093">
    <property type="protein sequence ID" value="CAE8682662.1"/>
    <property type="molecule type" value="Genomic_DNA"/>
</dbReference>
<evidence type="ECO:0000256" key="4">
    <source>
        <dbReference type="ARBA" id="ARBA00023002"/>
    </source>
</evidence>
<dbReference type="Pfam" id="PF03055">
    <property type="entry name" value="RPE65"/>
    <property type="match status" value="1"/>
</dbReference>
<proteinExistence type="inferred from homology"/>
<evidence type="ECO:0000256" key="1">
    <source>
        <dbReference type="ARBA" id="ARBA00001954"/>
    </source>
</evidence>